<feature type="chain" id="PRO_5012526890" description="Secreted protein" evidence="1">
    <location>
        <begin position="32"/>
        <end position="80"/>
    </location>
</feature>
<dbReference type="EMBL" id="MWQN01000003">
    <property type="protein sequence ID" value="OPC77825.1"/>
    <property type="molecule type" value="Genomic_DNA"/>
</dbReference>
<comment type="caution">
    <text evidence="2">The sequence shown here is derived from an EMBL/GenBank/DDBJ whole genome shotgun (WGS) entry which is preliminary data.</text>
</comment>
<keyword evidence="3" id="KW-1185">Reference proteome</keyword>
<evidence type="ECO:0000256" key="1">
    <source>
        <dbReference type="SAM" id="SignalP"/>
    </source>
</evidence>
<evidence type="ECO:0000313" key="3">
    <source>
        <dbReference type="Proteomes" id="UP000190037"/>
    </source>
</evidence>
<sequence>MSKSTRRLAGLALAATAAAGLVTAGAGSAQAASGSYIATYRYLSECQNTGAMYVHYAGASTYHCTGNGAVGFSLYVEYWA</sequence>
<dbReference type="AlphaFoldDB" id="A0A1T3NMA2"/>
<dbReference type="Proteomes" id="UP000190037">
    <property type="component" value="Unassembled WGS sequence"/>
</dbReference>
<evidence type="ECO:0000313" key="2">
    <source>
        <dbReference type="EMBL" id="OPC77825.1"/>
    </source>
</evidence>
<keyword evidence="1" id="KW-0732">Signal</keyword>
<reference evidence="2 3" key="1">
    <citation type="submission" date="2017-03" db="EMBL/GenBank/DDBJ databases">
        <title>Draft genome sequence of Streptomyces scabrisporus NF3, endophyte isolated from Amphipterygium adstringens.</title>
        <authorList>
            <person name="Vazquez M."/>
            <person name="Ceapa C.D."/>
            <person name="Rodriguez Luna D."/>
            <person name="Sanchez Esquivel S."/>
        </authorList>
    </citation>
    <scope>NUCLEOTIDE SEQUENCE [LARGE SCALE GENOMIC DNA]</scope>
    <source>
        <strain evidence="2 3">NF3</strain>
    </source>
</reference>
<dbReference type="RefSeq" id="WP_078980921.1">
    <property type="nucleotide sequence ID" value="NZ_MWQN01000003.1"/>
</dbReference>
<proteinExistence type="predicted"/>
<dbReference type="InterPro" id="IPR006311">
    <property type="entry name" value="TAT_signal"/>
</dbReference>
<name>A0A1T3NMA2_9ACTN</name>
<dbReference type="OrthoDB" id="4351143at2"/>
<evidence type="ECO:0008006" key="4">
    <source>
        <dbReference type="Google" id="ProtNLM"/>
    </source>
</evidence>
<dbReference type="PROSITE" id="PS51318">
    <property type="entry name" value="TAT"/>
    <property type="match status" value="1"/>
</dbReference>
<accession>A0A1T3NMA2</accession>
<gene>
    <name evidence="2" type="ORF">B4N89_36755</name>
</gene>
<protein>
    <recommendedName>
        <fullName evidence="4">Secreted protein</fullName>
    </recommendedName>
</protein>
<feature type="signal peptide" evidence="1">
    <location>
        <begin position="1"/>
        <end position="31"/>
    </location>
</feature>
<organism evidence="2 3">
    <name type="scientific">Embleya scabrispora</name>
    <dbReference type="NCBI Taxonomy" id="159449"/>
    <lineage>
        <taxon>Bacteria</taxon>
        <taxon>Bacillati</taxon>
        <taxon>Actinomycetota</taxon>
        <taxon>Actinomycetes</taxon>
        <taxon>Kitasatosporales</taxon>
        <taxon>Streptomycetaceae</taxon>
        <taxon>Embleya</taxon>
    </lineage>
</organism>